<organism evidence="2 3">
    <name type="scientific">Halobellus litoreus</name>
    <dbReference type="NCBI Taxonomy" id="755310"/>
    <lineage>
        <taxon>Archaea</taxon>
        <taxon>Methanobacteriati</taxon>
        <taxon>Methanobacteriota</taxon>
        <taxon>Stenosarchaea group</taxon>
        <taxon>Halobacteria</taxon>
        <taxon>Halobacteriales</taxon>
        <taxon>Haloferacaceae</taxon>
        <taxon>Halobellus</taxon>
    </lineage>
</organism>
<dbReference type="AlphaFoldDB" id="A0ABD6DY53"/>
<proteinExistence type="predicted"/>
<reference evidence="2 3" key="1">
    <citation type="journal article" date="2019" name="Int. J. Syst. Evol. Microbiol.">
        <title>The Global Catalogue of Microorganisms (GCM) 10K type strain sequencing project: providing services to taxonomists for standard genome sequencing and annotation.</title>
        <authorList>
            <consortium name="The Broad Institute Genomics Platform"/>
            <consortium name="The Broad Institute Genome Sequencing Center for Infectious Disease"/>
            <person name="Wu L."/>
            <person name="Ma J."/>
        </authorList>
    </citation>
    <scope>NUCLEOTIDE SEQUENCE [LARGE SCALE GENOMIC DNA]</scope>
    <source>
        <strain evidence="2 3">CGMCC 1.10387</strain>
    </source>
</reference>
<evidence type="ECO:0000313" key="3">
    <source>
        <dbReference type="Proteomes" id="UP001597092"/>
    </source>
</evidence>
<feature type="transmembrane region" description="Helical" evidence="1">
    <location>
        <begin position="23"/>
        <end position="40"/>
    </location>
</feature>
<protein>
    <recommendedName>
        <fullName evidence="4">Polyketide cyclase / dehydrase and lipid transport</fullName>
    </recommendedName>
</protein>
<evidence type="ECO:0008006" key="4">
    <source>
        <dbReference type="Google" id="ProtNLM"/>
    </source>
</evidence>
<comment type="caution">
    <text evidence="2">The sequence shown here is derived from an EMBL/GenBank/DDBJ whole genome shotgun (WGS) entry which is preliminary data.</text>
</comment>
<sequence length="242" mass="26881">MAAVSNIAEEAPRPAGKTWRRRLGWVSGGALLGIAYWTLVRPRMLNWGATPAEVRASLPGDDRLPDADAESTMAISIDAPPDEIWPWLRQVGQERGGFYSHEWAENLVGLDIHNADRLVPEWQDLSVGDTVRLGREDRFPDATLDVVGLDPERSLILQTPDEPTWWVWSFVLDPIDDATTRLLVRSRIRLPENPVVGVLARVVLDPITSVMTHGMLGGIRSRAERIERLQAETEVSGQSASP</sequence>
<dbReference type="SUPFAM" id="SSF55961">
    <property type="entry name" value="Bet v1-like"/>
    <property type="match status" value="1"/>
</dbReference>
<gene>
    <name evidence="2" type="ORF">ACFSAS_11235</name>
</gene>
<dbReference type="Gene3D" id="3.30.530.20">
    <property type="match status" value="1"/>
</dbReference>
<dbReference type="InterPro" id="IPR023393">
    <property type="entry name" value="START-like_dom_sf"/>
</dbReference>
<evidence type="ECO:0000256" key="1">
    <source>
        <dbReference type="SAM" id="Phobius"/>
    </source>
</evidence>
<keyword evidence="1" id="KW-0812">Transmembrane</keyword>
<accession>A0ABD6DY53</accession>
<keyword evidence="1" id="KW-0472">Membrane</keyword>
<dbReference type="Proteomes" id="UP001597092">
    <property type="component" value="Unassembled WGS sequence"/>
</dbReference>
<name>A0ABD6DY53_9EURY</name>
<keyword evidence="3" id="KW-1185">Reference proteome</keyword>
<dbReference type="EMBL" id="JBHUDP010000003">
    <property type="protein sequence ID" value="MFD1686186.1"/>
    <property type="molecule type" value="Genomic_DNA"/>
</dbReference>
<dbReference type="RefSeq" id="WP_256308813.1">
    <property type="nucleotide sequence ID" value="NZ_JANHAW010000003.1"/>
</dbReference>
<keyword evidence="1" id="KW-1133">Transmembrane helix</keyword>
<evidence type="ECO:0000313" key="2">
    <source>
        <dbReference type="EMBL" id="MFD1686186.1"/>
    </source>
</evidence>